<dbReference type="InterPro" id="IPR013249">
    <property type="entry name" value="RNA_pol_sigma70_r4_t2"/>
</dbReference>
<keyword evidence="3" id="KW-0731">Sigma factor</keyword>
<dbReference type="SUPFAM" id="SSF88659">
    <property type="entry name" value="Sigma3 and sigma4 domains of RNA polymerase sigma factors"/>
    <property type="match status" value="1"/>
</dbReference>
<dbReference type="Pfam" id="PF08281">
    <property type="entry name" value="Sigma70_r4_2"/>
    <property type="match status" value="1"/>
</dbReference>
<dbReference type="EMBL" id="JAQNDN010000028">
    <property type="protein sequence ID" value="MDC0675759.1"/>
    <property type="molecule type" value="Genomic_DNA"/>
</dbReference>
<keyword evidence="5" id="KW-0804">Transcription</keyword>
<evidence type="ECO:0000313" key="9">
    <source>
        <dbReference type="Proteomes" id="UP001217838"/>
    </source>
</evidence>
<dbReference type="CDD" id="cd06171">
    <property type="entry name" value="Sigma70_r4"/>
    <property type="match status" value="1"/>
</dbReference>
<sequence>MAEVPDEELVAALRDGEPAAFDRLYVRYERRLYGYIRRVLGESAAADDLFQDIFLKVLRDRSYDPARGRFAPWLFAVARNACLAAQRSERSQASLRERAEAQLRPGEAPGPDARLGDAVRVQAAMAALPEPQRQLILLKQLGELSYREIAGLMGVAEGTIKSRLHAATQAFRRLLTEGGSADEL</sequence>
<evidence type="ECO:0000256" key="2">
    <source>
        <dbReference type="ARBA" id="ARBA00023015"/>
    </source>
</evidence>
<feature type="domain" description="RNA polymerase sigma-70 region 2" evidence="6">
    <location>
        <begin position="24"/>
        <end position="90"/>
    </location>
</feature>
<keyword evidence="4" id="KW-0238">DNA-binding</keyword>
<name>A0ABT5BNL4_9BACT</name>
<dbReference type="InterPro" id="IPR036388">
    <property type="entry name" value="WH-like_DNA-bd_sf"/>
</dbReference>
<gene>
    <name evidence="8" type="ORF">POL58_48975</name>
</gene>
<dbReference type="NCBIfam" id="TIGR02937">
    <property type="entry name" value="sigma70-ECF"/>
    <property type="match status" value="1"/>
</dbReference>
<dbReference type="Gene3D" id="1.10.1740.10">
    <property type="match status" value="1"/>
</dbReference>
<reference evidence="8 9" key="1">
    <citation type="submission" date="2022-11" db="EMBL/GenBank/DDBJ databases">
        <title>Minimal conservation of predation-associated metabolite biosynthetic gene clusters underscores biosynthetic potential of Myxococcota including descriptions for ten novel species: Archangium lansinium sp. nov., Myxococcus landrumus sp. nov., Nannocystis bai.</title>
        <authorList>
            <person name="Ahearne A."/>
            <person name="Stevens C."/>
            <person name="Dowd S."/>
        </authorList>
    </citation>
    <scope>NUCLEOTIDE SEQUENCE [LARGE SCALE GENOMIC DNA]</scope>
    <source>
        <strain evidence="8 9">NCELM</strain>
    </source>
</reference>
<dbReference type="RefSeq" id="WP_272011282.1">
    <property type="nucleotide sequence ID" value="NZ_JAQNDN010000028.1"/>
</dbReference>
<keyword evidence="9" id="KW-1185">Reference proteome</keyword>
<comment type="similarity">
    <text evidence="1">Belongs to the sigma-70 factor family. ECF subfamily.</text>
</comment>
<dbReference type="Gene3D" id="1.10.10.10">
    <property type="entry name" value="Winged helix-like DNA-binding domain superfamily/Winged helix DNA-binding domain"/>
    <property type="match status" value="1"/>
</dbReference>
<evidence type="ECO:0000313" key="8">
    <source>
        <dbReference type="EMBL" id="MDC0675759.1"/>
    </source>
</evidence>
<dbReference type="InterPro" id="IPR039425">
    <property type="entry name" value="RNA_pol_sigma-70-like"/>
</dbReference>
<evidence type="ECO:0000259" key="7">
    <source>
        <dbReference type="Pfam" id="PF08281"/>
    </source>
</evidence>
<evidence type="ECO:0000256" key="5">
    <source>
        <dbReference type="ARBA" id="ARBA00023163"/>
    </source>
</evidence>
<dbReference type="InterPro" id="IPR007627">
    <property type="entry name" value="RNA_pol_sigma70_r2"/>
</dbReference>
<dbReference type="InterPro" id="IPR013325">
    <property type="entry name" value="RNA_pol_sigma_r2"/>
</dbReference>
<dbReference type="InterPro" id="IPR013324">
    <property type="entry name" value="RNA_pol_sigma_r3/r4-like"/>
</dbReference>
<evidence type="ECO:0000256" key="4">
    <source>
        <dbReference type="ARBA" id="ARBA00023125"/>
    </source>
</evidence>
<dbReference type="Proteomes" id="UP001217838">
    <property type="component" value="Unassembled WGS sequence"/>
</dbReference>
<organism evidence="8 9">
    <name type="scientific">Nannocystis radixulma</name>
    <dbReference type="NCBI Taxonomy" id="2995305"/>
    <lineage>
        <taxon>Bacteria</taxon>
        <taxon>Pseudomonadati</taxon>
        <taxon>Myxococcota</taxon>
        <taxon>Polyangia</taxon>
        <taxon>Nannocystales</taxon>
        <taxon>Nannocystaceae</taxon>
        <taxon>Nannocystis</taxon>
    </lineage>
</organism>
<accession>A0ABT5BNL4</accession>
<feature type="domain" description="RNA polymerase sigma factor 70 region 4 type 2" evidence="7">
    <location>
        <begin position="120"/>
        <end position="167"/>
    </location>
</feature>
<proteinExistence type="inferred from homology"/>
<evidence type="ECO:0000256" key="1">
    <source>
        <dbReference type="ARBA" id="ARBA00010641"/>
    </source>
</evidence>
<comment type="caution">
    <text evidence="8">The sequence shown here is derived from an EMBL/GenBank/DDBJ whole genome shotgun (WGS) entry which is preliminary data.</text>
</comment>
<protein>
    <submittedName>
        <fullName evidence="8">Sigma-70 family RNA polymerase sigma factor</fullName>
    </submittedName>
</protein>
<dbReference type="SUPFAM" id="SSF88946">
    <property type="entry name" value="Sigma2 domain of RNA polymerase sigma factors"/>
    <property type="match status" value="1"/>
</dbReference>
<dbReference type="Pfam" id="PF04542">
    <property type="entry name" value="Sigma70_r2"/>
    <property type="match status" value="1"/>
</dbReference>
<keyword evidence="2" id="KW-0805">Transcription regulation</keyword>
<dbReference type="PANTHER" id="PTHR43133">
    <property type="entry name" value="RNA POLYMERASE ECF-TYPE SIGMA FACTO"/>
    <property type="match status" value="1"/>
</dbReference>
<dbReference type="InterPro" id="IPR014284">
    <property type="entry name" value="RNA_pol_sigma-70_dom"/>
</dbReference>
<evidence type="ECO:0000256" key="3">
    <source>
        <dbReference type="ARBA" id="ARBA00023082"/>
    </source>
</evidence>
<dbReference type="PANTHER" id="PTHR43133:SF8">
    <property type="entry name" value="RNA POLYMERASE SIGMA FACTOR HI_1459-RELATED"/>
    <property type="match status" value="1"/>
</dbReference>
<evidence type="ECO:0000259" key="6">
    <source>
        <dbReference type="Pfam" id="PF04542"/>
    </source>
</evidence>